<name>A0AAD7IJ54_9AGAR</name>
<feature type="compositionally biased region" description="Polar residues" evidence="1">
    <location>
        <begin position="1421"/>
        <end position="1439"/>
    </location>
</feature>
<proteinExistence type="predicted"/>
<evidence type="ECO:0000313" key="3">
    <source>
        <dbReference type="Proteomes" id="UP001215598"/>
    </source>
</evidence>
<protein>
    <recommendedName>
        <fullName evidence="4">Zinc finger PHD-type domain-containing protein</fullName>
    </recommendedName>
</protein>
<feature type="region of interest" description="Disordered" evidence="1">
    <location>
        <begin position="1018"/>
        <end position="1040"/>
    </location>
</feature>
<organism evidence="2 3">
    <name type="scientific">Mycena metata</name>
    <dbReference type="NCBI Taxonomy" id="1033252"/>
    <lineage>
        <taxon>Eukaryota</taxon>
        <taxon>Fungi</taxon>
        <taxon>Dikarya</taxon>
        <taxon>Basidiomycota</taxon>
        <taxon>Agaricomycotina</taxon>
        <taxon>Agaricomycetes</taxon>
        <taxon>Agaricomycetidae</taxon>
        <taxon>Agaricales</taxon>
        <taxon>Marasmiineae</taxon>
        <taxon>Mycenaceae</taxon>
        <taxon>Mycena</taxon>
    </lineage>
</organism>
<dbReference type="InterPro" id="IPR011011">
    <property type="entry name" value="Znf_FYVE_PHD"/>
</dbReference>
<feature type="compositionally biased region" description="Low complexity" evidence="1">
    <location>
        <begin position="1440"/>
        <end position="1453"/>
    </location>
</feature>
<feature type="compositionally biased region" description="Polar residues" evidence="1">
    <location>
        <begin position="1340"/>
        <end position="1349"/>
    </location>
</feature>
<dbReference type="Proteomes" id="UP001215598">
    <property type="component" value="Unassembled WGS sequence"/>
</dbReference>
<dbReference type="EMBL" id="JARKIB010000087">
    <property type="protein sequence ID" value="KAJ7744372.1"/>
    <property type="molecule type" value="Genomic_DNA"/>
</dbReference>
<dbReference type="InterPro" id="IPR013083">
    <property type="entry name" value="Znf_RING/FYVE/PHD"/>
</dbReference>
<keyword evidence="3" id="KW-1185">Reference proteome</keyword>
<evidence type="ECO:0000313" key="2">
    <source>
        <dbReference type="EMBL" id="KAJ7744372.1"/>
    </source>
</evidence>
<comment type="caution">
    <text evidence="2">The sequence shown here is derived from an EMBL/GenBank/DDBJ whole genome shotgun (WGS) entry which is preliminary data.</text>
</comment>
<feature type="compositionally biased region" description="Acidic residues" evidence="1">
    <location>
        <begin position="1019"/>
        <end position="1032"/>
    </location>
</feature>
<accession>A0AAD7IJ54</accession>
<evidence type="ECO:0000256" key="1">
    <source>
        <dbReference type="SAM" id="MobiDB-lite"/>
    </source>
</evidence>
<sequence>MATEVVQTFEGPPGPALDALWQKDVHKPGKATCPKCGALRGYGTSGVMNLVGTHLNTAGCKQAAEKKDKQRKNGSVKTIFTKKTAPLAKFVKSAVRAPSPIEGTVISTPRVASAAAFGPHSSIPAATRPAVSRTIQLLDQLCRQVELLPDTVPVANQDNSLSEFAAQPTEYVSQTTPPSELWEALAPVFHHIFGYGMGLEERKRMVQRGRAGLDGAMVEVKIEQLMEAIQSVLQGNRIPAALANDSPIASRPVTAPVIDVDPMDVDTELLTNGPASTTSRRSKKSPPCVGYIFPFKANQTASSDYPFRMHDTLSLPWDYSGNNDGVLTLRSINCAKICQGGRSNCSECAGLPRHPILQGILQRAAEGIPESAQYAFNPISGLIEHLHRKNGQIKQLRLRGLNAVKRIAAQARSLTDHKRFVRAIGSGKVENVDRLVRAQLGRKQGIRGLLSTYDEAAKGVYNTRSYVEEDHLRGILLWKMAGNRVADFAHRALGLPSRTTLRQRATVPPIVPSPGRPQAAEVAKNVGACFEGITEVLATKKPKHAVLMFDEIATERRIRWDPRTSVCREHANQASLQFNSERDLEELFRAKEEGKVHFAGEATVAALGILSDSTRLYAARPVLISGDCKKETGLEHLRSVLNPTLDGVNSKKDLTGLRIVSVASDGESRRGKAFITLTFDHILSRDSPIYPLLEDLKFMDLWVGEDDLTGDKDPKHVFKRGRNRLVRPVGMKVFGTHITPAVLRVHLQSAGLSAQHISAVLNPNDKQDVKLAFDLLKDLWSLPPAPPDARPGFASAREAVRIAGSLFYHLLFPYVCVDLTLSEQLEHLSAAAHLLLILYRDGQKDAIPTLLYTDIMLMIKNAYFCVAKAKIDDPDGKFWLILLGTDRLEELFGILRTMIGNDRNWDVLQLVERITGSTEVANILAMYPHWDRPPRRLHLPTLARDSSELPDRVDHIKPPSWRADTSVVNVTPLTCWNFGRRMIEQEWPHLANHFRALDKSYNVSILSPLGELIVHKELDPDDNEDDEEDEEISAVKSSVSPDLEDAAIDEEILVDTAPVFANFITVKEKPLRKTRALSLMQKFGYSAASTDRLKRVADGQRYSGKQGGTPSTIIESNTAYILVSEPIATLVRCEEKLNWTLIPFENAVHPFLLCLVPAITEDDPEGKHDWRSSGVLRNVLSTPGRLVLPVDPALSTRIPGKPYFLFESGVLRALGAQLLDEVTLALNSHMPKSASTPSFPYREPSECGPKDPSIWRCNLKEHLTRYHPLSPLPKYREVWELSESESAAMRKVWEKLQAPRKKKTSAKKAKATLAISAAHSSRLALIDERDEDKSDDESFINDSPIQTPEASDDEDSMTAAPGPPGGDTVEHPQSAAEHPPATERARSPSPLEYFPESLLPPTPVVAVDSSFHSTRDGEHLPTNSDPVTSGQPSVTNGNNTSAPSSTPLASAPPVNLNQPAATGSNTRRSTRKRKERDDFTLKESQAALEACLCGISAVPEDDADHANGARCKNEGCETGWYHLSCLEQGNVEENWICDACVSTGVRSAAKRRRM</sequence>
<dbReference type="SUPFAM" id="SSF57903">
    <property type="entry name" value="FYVE/PHD zinc finger"/>
    <property type="match status" value="1"/>
</dbReference>
<feature type="compositionally biased region" description="Acidic residues" evidence="1">
    <location>
        <begin position="1328"/>
        <end position="1339"/>
    </location>
</feature>
<feature type="compositionally biased region" description="Polar residues" evidence="1">
    <location>
        <begin position="1455"/>
        <end position="1467"/>
    </location>
</feature>
<gene>
    <name evidence="2" type="ORF">B0H16DRAFT_1889656</name>
</gene>
<evidence type="ECO:0008006" key="4">
    <source>
        <dbReference type="Google" id="ProtNLM"/>
    </source>
</evidence>
<reference evidence="2" key="1">
    <citation type="submission" date="2023-03" db="EMBL/GenBank/DDBJ databases">
        <title>Massive genome expansion in bonnet fungi (Mycena s.s.) driven by repeated elements and novel gene families across ecological guilds.</title>
        <authorList>
            <consortium name="Lawrence Berkeley National Laboratory"/>
            <person name="Harder C.B."/>
            <person name="Miyauchi S."/>
            <person name="Viragh M."/>
            <person name="Kuo A."/>
            <person name="Thoen E."/>
            <person name="Andreopoulos B."/>
            <person name="Lu D."/>
            <person name="Skrede I."/>
            <person name="Drula E."/>
            <person name="Henrissat B."/>
            <person name="Morin E."/>
            <person name="Kohler A."/>
            <person name="Barry K."/>
            <person name="LaButti K."/>
            <person name="Morin E."/>
            <person name="Salamov A."/>
            <person name="Lipzen A."/>
            <person name="Mereny Z."/>
            <person name="Hegedus B."/>
            <person name="Baldrian P."/>
            <person name="Stursova M."/>
            <person name="Weitz H."/>
            <person name="Taylor A."/>
            <person name="Grigoriev I.V."/>
            <person name="Nagy L.G."/>
            <person name="Martin F."/>
            <person name="Kauserud H."/>
        </authorList>
    </citation>
    <scope>NUCLEOTIDE SEQUENCE</scope>
    <source>
        <strain evidence="2">CBHHK182m</strain>
    </source>
</reference>
<feature type="region of interest" description="Disordered" evidence="1">
    <location>
        <begin position="1326"/>
        <end position="1480"/>
    </location>
</feature>
<dbReference type="Gene3D" id="3.30.40.10">
    <property type="entry name" value="Zinc/RING finger domain, C3HC4 (zinc finger)"/>
    <property type="match status" value="1"/>
</dbReference>